<protein>
    <submittedName>
        <fullName evidence="1">Uncharacterized protein</fullName>
    </submittedName>
</protein>
<evidence type="ECO:0000313" key="2">
    <source>
        <dbReference type="Proteomes" id="UP000249819"/>
    </source>
</evidence>
<gene>
    <name evidence="1" type="ORF">CLV59_101826</name>
</gene>
<dbReference type="AlphaFoldDB" id="A0A327WES5"/>
<name>A0A327WES5_9BACT</name>
<accession>A0A327WES5</accession>
<organism evidence="1 2">
    <name type="scientific">Chitinophaga dinghuensis</name>
    <dbReference type="NCBI Taxonomy" id="1539050"/>
    <lineage>
        <taxon>Bacteria</taxon>
        <taxon>Pseudomonadati</taxon>
        <taxon>Bacteroidota</taxon>
        <taxon>Chitinophagia</taxon>
        <taxon>Chitinophagales</taxon>
        <taxon>Chitinophagaceae</taxon>
        <taxon>Chitinophaga</taxon>
    </lineage>
</organism>
<keyword evidence="2" id="KW-1185">Reference proteome</keyword>
<reference evidence="1 2" key="1">
    <citation type="submission" date="2018-06" db="EMBL/GenBank/DDBJ databases">
        <title>Genomic Encyclopedia of Archaeal and Bacterial Type Strains, Phase II (KMG-II): from individual species to whole genera.</title>
        <authorList>
            <person name="Goeker M."/>
        </authorList>
    </citation>
    <scope>NUCLEOTIDE SEQUENCE [LARGE SCALE GENOMIC DNA]</scope>
    <source>
        <strain evidence="1 2">DSM 29821</strain>
    </source>
</reference>
<proteinExistence type="predicted"/>
<dbReference type="Proteomes" id="UP000249819">
    <property type="component" value="Unassembled WGS sequence"/>
</dbReference>
<evidence type="ECO:0000313" key="1">
    <source>
        <dbReference type="EMBL" id="RAJ88061.1"/>
    </source>
</evidence>
<comment type="caution">
    <text evidence="1">The sequence shown here is derived from an EMBL/GenBank/DDBJ whole genome shotgun (WGS) entry which is preliminary data.</text>
</comment>
<sequence>MAKLAIRQTYNLRQEETNLILTFKRTKKNCDFSKSYTNIFKLKFRLLRPLIILVPEIGRI</sequence>
<dbReference type="EMBL" id="QLMA01000001">
    <property type="protein sequence ID" value="RAJ88061.1"/>
    <property type="molecule type" value="Genomic_DNA"/>
</dbReference>